<dbReference type="Gene3D" id="2.40.50.100">
    <property type="match status" value="1"/>
</dbReference>
<organism evidence="3 4">
    <name type="scientific">Nocardioides hwasunensis</name>
    <dbReference type="NCBI Taxonomy" id="397258"/>
    <lineage>
        <taxon>Bacteria</taxon>
        <taxon>Bacillati</taxon>
        <taxon>Actinomycetota</taxon>
        <taxon>Actinomycetes</taxon>
        <taxon>Propionibacteriales</taxon>
        <taxon>Nocardioidaceae</taxon>
        <taxon>Nocardioides</taxon>
    </lineage>
</organism>
<accession>A0ABR8MK77</accession>
<protein>
    <submittedName>
        <fullName evidence="3">Biotin/lipoyl-binding carrier protein</fullName>
    </submittedName>
</protein>
<dbReference type="NCBIfam" id="NF004547">
    <property type="entry name" value="PRK05889.1"/>
    <property type="match status" value="1"/>
</dbReference>
<dbReference type="Pfam" id="PF00364">
    <property type="entry name" value="Biotin_lipoyl"/>
    <property type="match status" value="1"/>
</dbReference>
<proteinExistence type="predicted"/>
<reference evidence="3 4" key="1">
    <citation type="submission" date="2020-09" db="EMBL/GenBank/DDBJ databases">
        <title>novel species in genus Nocardioides.</title>
        <authorList>
            <person name="Zhang G."/>
        </authorList>
    </citation>
    <scope>NUCLEOTIDE SEQUENCE [LARGE SCALE GENOMIC DNA]</scope>
    <source>
        <strain evidence="3 4">19197</strain>
    </source>
</reference>
<dbReference type="PROSITE" id="PS50968">
    <property type="entry name" value="BIOTINYL_LIPOYL"/>
    <property type="match status" value="1"/>
</dbReference>
<evidence type="ECO:0000256" key="1">
    <source>
        <dbReference type="ARBA" id="ARBA00023267"/>
    </source>
</evidence>
<evidence type="ECO:0000313" key="4">
    <source>
        <dbReference type="Proteomes" id="UP000649289"/>
    </source>
</evidence>
<dbReference type="Proteomes" id="UP000649289">
    <property type="component" value="Unassembled WGS sequence"/>
</dbReference>
<dbReference type="CDD" id="cd06850">
    <property type="entry name" value="biotinyl_domain"/>
    <property type="match status" value="1"/>
</dbReference>
<dbReference type="InterPro" id="IPR011053">
    <property type="entry name" value="Single_hybrid_motif"/>
</dbReference>
<dbReference type="EMBL" id="JACXYY010000007">
    <property type="protein sequence ID" value="MBD3916436.1"/>
    <property type="molecule type" value="Genomic_DNA"/>
</dbReference>
<dbReference type="SUPFAM" id="SSF51230">
    <property type="entry name" value="Single hybrid motif"/>
    <property type="match status" value="1"/>
</dbReference>
<sequence>MARPTSLEIVSELVANVLVIEVAEGDRVEAGDTVVLLESMKMEIPMLAERAGTVTAIKVTVGDVVQDGDVLVVLD</sequence>
<name>A0ABR8MK77_9ACTN</name>
<evidence type="ECO:0000313" key="3">
    <source>
        <dbReference type="EMBL" id="MBD3916436.1"/>
    </source>
</evidence>
<dbReference type="InterPro" id="IPR000089">
    <property type="entry name" value="Biotin_lipoyl"/>
</dbReference>
<dbReference type="RefSeq" id="WP_191200749.1">
    <property type="nucleotide sequence ID" value="NZ_BAAAPA010000001.1"/>
</dbReference>
<feature type="domain" description="Lipoyl-binding" evidence="2">
    <location>
        <begin position="1"/>
        <end position="75"/>
    </location>
</feature>
<keyword evidence="4" id="KW-1185">Reference proteome</keyword>
<evidence type="ECO:0000259" key="2">
    <source>
        <dbReference type="PROSITE" id="PS50968"/>
    </source>
</evidence>
<gene>
    <name evidence="3" type="ORF">IEZ25_17600</name>
</gene>
<dbReference type="InterPro" id="IPR050709">
    <property type="entry name" value="Biotin_Carboxyl_Carrier/Decarb"/>
</dbReference>
<dbReference type="PANTHER" id="PTHR45266:SF3">
    <property type="entry name" value="OXALOACETATE DECARBOXYLASE ALPHA CHAIN"/>
    <property type="match status" value="1"/>
</dbReference>
<keyword evidence="1" id="KW-0092">Biotin</keyword>
<dbReference type="PANTHER" id="PTHR45266">
    <property type="entry name" value="OXALOACETATE DECARBOXYLASE ALPHA CHAIN"/>
    <property type="match status" value="1"/>
</dbReference>
<comment type="caution">
    <text evidence="3">The sequence shown here is derived from an EMBL/GenBank/DDBJ whole genome shotgun (WGS) entry which is preliminary data.</text>
</comment>